<gene>
    <name evidence="2" type="ORF">EK386_13350</name>
</gene>
<evidence type="ECO:0000313" key="2">
    <source>
        <dbReference type="EMBL" id="RUL50927.1"/>
    </source>
</evidence>
<dbReference type="InterPro" id="IPR036582">
    <property type="entry name" value="Mao_N_sf"/>
</dbReference>
<accession>A0A3S0RIC6</accession>
<dbReference type="Proteomes" id="UP000287910">
    <property type="component" value="Unassembled WGS sequence"/>
</dbReference>
<sequence length="506" mass="55915">MRLVKKGMMIGSVFIVSIGSLFLNTSTIKANEPDYPISSSEVFVDGKRINYPIKPIVKDETTLVPIRETFEAMGATVKWVQHERAVYATKGETEIKMTVDSTSALTNEQQITLTAPPILYKGKTMIPLRYVGEAFDGKVHYDPTSKKINITMPKVVIDFLEKEQINISNIKNIDNVKMSGNRRLMVSDNPEVLDSNTINEDNATLAADIFEEKRNGQDHRVFGWHINKLAEKIQVGITIENLSPTNTIQIRNLQGIHKISSNSFYAYEIGLPISSALLHNRLFGTNTPSKQIKPGESIQLESITLKPNEIIGLVNDFTVAKITGAGEMNYIIRTVVSKDNSDLAAIKTPPVPTDPHNFHSRGVWSSSELSATFPTYKINEDGEVSYSISNGITDNLLNAETSLMKNATSVANKGHFGVVYKVKVPYINESAEEKTVRVRIASRGGIYSGSLKIKDDVINIPSLKPMKDVANLVDYKITDNKGFIEFDIVHAGGSSLPIAINIITLD</sequence>
<reference evidence="2 3" key="1">
    <citation type="submission" date="2018-12" db="EMBL/GenBank/DDBJ databases">
        <title>Lysinibacillus antri sp. nov., isolated from a cave soil.</title>
        <authorList>
            <person name="Narsing Rao M.P."/>
            <person name="Zhang H."/>
            <person name="Dong Z.-Y."/>
            <person name="Niu X.-K."/>
            <person name="Zhang K."/>
            <person name="Fang B.-Z."/>
            <person name="Kang Y.-Q."/>
            <person name="Xiao M."/>
            <person name="Li W.-J."/>
        </authorList>
    </citation>
    <scope>NUCLEOTIDE SEQUENCE [LARGE SCALE GENOMIC DNA]</scope>
    <source>
        <strain evidence="2 3">SYSU K30002</strain>
    </source>
</reference>
<name>A0A3S0RIC6_9BACI</name>
<dbReference type="RefSeq" id="WP_126659678.1">
    <property type="nucleotide sequence ID" value="NZ_RYYR01000018.1"/>
</dbReference>
<keyword evidence="3" id="KW-1185">Reference proteome</keyword>
<proteinExistence type="predicted"/>
<dbReference type="Pfam" id="PF07833">
    <property type="entry name" value="Cu_amine_oxidN1"/>
    <property type="match status" value="1"/>
</dbReference>
<dbReference type="SUPFAM" id="SSF55383">
    <property type="entry name" value="Copper amine oxidase, domain N"/>
    <property type="match status" value="1"/>
</dbReference>
<dbReference type="EMBL" id="RYYR01000018">
    <property type="protein sequence ID" value="RUL50927.1"/>
    <property type="molecule type" value="Genomic_DNA"/>
</dbReference>
<dbReference type="AlphaFoldDB" id="A0A3S0RIC6"/>
<dbReference type="Gene3D" id="3.30.457.10">
    <property type="entry name" value="Copper amine oxidase-like, N-terminal domain"/>
    <property type="match status" value="1"/>
</dbReference>
<organism evidence="2 3">
    <name type="scientific">Lysinibacillus antri</name>
    <dbReference type="NCBI Taxonomy" id="2498145"/>
    <lineage>
        <taxon>Bacteria</taxon>
        <taxon>Bacillati</taxon>
        <taxon>Bacillota</taxon>
        <taxon>Bacilli</taxon>
        <taxon>Bacillales</taxon>
        <taxon>Bacillaceae</taxon>
        <taxon>Lysinibacillus</taxon>
    </lineage>
</organism>
<feature type="domain" description="Copper amine oxidase-like N-terminal" evidence="1">
    <location>
        <begin position="44"/>
        <end position="150"/>
    </location>
</feature>
<evidence type="ECO:0000313" key="3">
    <source>
        <dbReference type="Proteomes" id="UP000287910"/>
    </source>
</evidence>
<evidence type="ECO:0000259" key="1">
    <source>
        <dbReference type="Pfam" id="PF07833"/>
    </source>
</evidence>
<comment type="caution">
    <text evidence="2">The sequence shown here is derived from an EMBL/GenBank/DDBJ whole genome shotgun (WGS) entry which is preliminary data.</text>
</comment>
<protein>
    <submittedName>
        <fullName evidence="2">Copper amine oxidase N-terminal domain-containing protein</fullName>
    </submittedName>
</protein>
<dbReference type="InterPro" id="IPR012854">
    <property type="entry name" value="Cu_amine_oxidase-like_N"/>
</dbReference>